<evidence type="ECO:0000313" key="1">
    <source>
        <dbReference type="EMBL" id="KAA8681273.1"/>
    </source>
</evidence>
<protein>
    <submittedName>
        <fullName evidence="1">Uncharacterized protein</fullName>
    </submittedName>
</protein>
<evidence type="ECO:0000313" key="2">
    <source>
        <dbReference type="Proteomes" id="UP000322521"/>
    </source>
</evidence>
<gene>
    <name evidence="1" type="ORF">F4W18_01625</name>
</gene>
<proteinExistence type="predicted"/>
<dbReference type="EMBL" id="VXJS01000001">
    <property type="protein sequence ID" value="KAA8681273.1"/>
    <property type="molecule type" value="Genomic_DNA"/>
</dbReference>
<comment type="caution">
    <text evidence="1">The sequence shown here is derived from an EMBL/GenBank/DDBJ whole genome shotgun (WGS) entry which is preliminary data.</text>
</comment>
<dbReference type="OrthoDB" id="7025252at2"/>
<reference evidence="1 2" key="1">
    <citation type="submission" date="2019-09" db="EMBL/GenBank/DDBJ databases">
        <title>Draft genome sequence of various Type strains from the CCUG.</title>
        <authorList>
            <person name="Pineiro-Iglesias B."/>
            <person name="Tunovic T."/>
            <person name="Unosson C."/>
            <person name="Inganas E."/>
            <person name="Ohlen M."/>
            <person name="Cardew S."/>
            <person name="Jensie-Markopoulos S."/>
            <person name="Salva-Serra F."/>
            <person name="Jaen-Luchoro D."/>
            <person name="Karlsson R."/>
            <person name="Svensson-Stadler L."/>
            <person name="Chun J."/>
            <person name="Moore E."/>
        </authorList>
    </citation>
    <scope>NUCLEOTIDE SEQUENCE [LARGE SCALE GENOMIC DNA]</scope>
    <source>
        <strain evidence="1 2">CCUG 56969T</strain>
    </source>
</reference>
<dbReference type="Proteomes" id="UP000322521">
    <property type="component" value="Unassembled WGS sequence"/>
</dbReference>
<organism evidence="1 2">
    <name type="scientific">Vibrio gigantis</name>
    <dbReference type="NCBI Taxonomy" id="296199"/>
    <lineage>
        <taxon>Bacteria</taxon>
        <taxon>Pseudomonadati</taxon>
        <taxon>Pseudomonadota</taxon>
        <taxon>Gammaproteobacteria</taxon>
        <taxon>Vibrionales</taxon>
        <taxon>Vibrionaceae</taxon>
        <taxon>Vibrio</taxon>
    </lineage>
</organism>
<sequence length="228" mass="25966">MSTKNETLLSAISLDELNEYCHYTLTCINQTADLANTGDWPDDFLMSWSNTPDEVNALKSSYLGQAMFFLWEYAEFGLHYEDMKAGQFHDPLMQVFRWTALCDAFLLHAGTFGTEDLAIQQVGKQVAYKVLARLKLDLDIDIDDELSASHLFPLSHPTDLTTLEYALLAGFSHVGAVRNEISNKKNPLPVMKEGNQSIIPIEEARNRLFRKRKFVPTRGMDYQKFTTN</sequence>
<accession>A0A5M9P5Q9</accession>
<keyword evidence="2" id="KW-1185">Reference proteome</keyword>
<name>A0A5M9P5Q9_9VIBR</name>
<dbReference type="AlphaFoldDB" id="A0A5M9P5Q9"/>
<dbReference type="RefSeq" id="WP_086714754.1">
    <property type="nucleotide sequence ID" value="NZ_AP025493.1"/>
</dbReference>